<dbReference type="EMBL" id="CP002623">
    <property type="protein sequence ID" value="AEI92369.1"/>
    <property type="molecule type" value="Genomic_DNA"/>
</dbReference>
<feature type="domain" description="Histone deacetylase" evidence="6">
    <location>
        <begin position="28"/>
        <end position="336"/>
    </location>
</feature>
<dbReference type="STRING" id="391595.RLO149_c003390"/>
<dbReference type="Proteomes" id="UP000001353">
    <property type="component" value="Chromosome"/>
</dbReference>
<dbReference type="RefSeq" id="WP_013960312.1">
    <property type="nucleotide sequence ID" value="NC_015730.1"/>
</dbReference>
<name>F7ZGR9_ROSLO</name>
<dbReference type="GO" id="GO:0040029">
    <property type="term" value="P:epigenetic regulation of gene expression"/>
    <property type="evidence" value="ECO:0007669"/>
    <property type="project" value="TreeGrafter"/>
</dbReference>
<evidence type="ECO:0000256" key="1">
    <source>
        <dbReference type="ARBA" id="ARBA00001947"/>
    </source>
</evidence>
<dbReference type="CDD" id="cd10001">
    <property type="entry name" value="HDAC_classII_APAH"/>
    <property type="match status" value="1"/>
</dbReference>
<keyword evidence="4" id="KW-0378">Hydrolase</keyword>
<evidence type="ECO:0000256" key="4">
    <source>
        <dbReference type="ARBA" id="ARBA00022801"/>
    </source>
</evidence>
<dbReference type="PANTHER" id="PTHR10625:SF17">
    <property type="entry name" value="HISTONE DEACETYLASE 8"/>
    <property type="match status" value="1"/>
</dbReference>
<keyword evidence="3" id="KW-0479">Metal-binding</keyword>
<evidence type="ECO:0000313" key="7">
    <source>
        <dbReference type="EMBL" id="AEI92369.1"/>
    </source>
</evidence>
<evidence type="ECO:0000256" key="2">
    <source>
        <dbReference type="ARBA" id="ARBA00005947"/>
    </source>
</evidence>
<dbReference type="SUPFAM" id="SSF52768">
    <property type="entry name" value="Arginase/deacetylase"/>
    <property type="match status" value="1"/>
</dbReference>
<dbReference type="OrthoDB" id="9808367at2"/>
<dbReference type="InterPro" id="IPR023801">
    <property type="entry name" value="His_deacetylse_dom"/>
</dbReference>
<keyword evidence="5" id="KW-0862">Zinc</keyword>
<dbReference type="Pfam" id="PF00850">
    <property type="entry name" value="Hist_deacetyl"/>
    <property type="match status" value="1"/>
</dbReference>
<dbReference type="AlphaFoldDB" id="F7ZGR9"/>
<dbReference type="GO" id="GO:0016787">
    <property type="term" value="F:hydrolase activity"/>
    <property type="evidence" value="ECO:0007669"/>
    <property type="project" value="UniProtKB-KW"/>
</dbReference>
<reference evidence="7 8" key="1">
    <citation type="journal article" date="2011" name="BMC Genomics">
        <title>Comparative genome analysis and genome-guided physiological analysis of Roseobacter litoralis.</title>
        <authorList>
            <person name="Kalhoefer D."/>
            <person name="Thole S."/>
            <person name="Voget S."/>
            <person name="Lehmann R."/>
            <person name="Liesegang H."/>
            <person name="Wollher A."/>
            <person name="Daniel R."/>
            <person name="Simon M."/>
            <person name="Brinkhoff T."/>
        </authorList>
    </citation>
    <scope>NUCLEOTIDE SEQUENCE [LARGE SCALE GENOMIC DNA]</scope>
    <source>
        <strain evidence="8">ATCC 49566 / DSM 6996 / JCM 21268 / NBRC 15278 / OCh 149</strain>
    </source>
</reference>
<dbReference type="PANTHER" id="PTHR10625">
    <property type="entry name" value="HISTONE DEACETYLASE HDAC1-RELATED"/>
    <property type="match status" value="1"/>
</dbReference>
<gene>
    <name evidence="7" type="primary">aphA</name>
    <name evidence="7" type="ordered locus">RLO149_c003390</name>
</gene>
<dbReference type="PRINTS" id="PR01270">
    <property type="entry name" value="HDASUPER"/>
</dbReference>
<keyword evidence="8" id="KW-1185">Reference proteome</keyword>
<accession>F7ZGR9</accession>
<proteinExistence type="inferred from homology"/>
<dbReference type="Gene3D" id="3.40.800.20">
    <property type="entry name" value="Histone deacetylase domain"/>
    <property type="match status" value="1"/>
</dbReference>
<dbReference type="InterPro" id="IPR037138">
    <property type="entry name" value="His_deacetylse_dom_sf"/>
</dbReference>
<evidence type="ECO:0000259" key="6">
    <source>
        <dbReference type="Pfam" id="PF00850"/>
    </source>
</evidence>
<evidence type="ECO:0000313" key="8">
    <source>
        <dbReference type="Proteomes" id="UP000001353"/>
    </source>
</evidence>
<protein>
    <submittedName>
        <fullName evidence="7">Acetylpolyamine aminohydrolase AphA</fullName>
    </submittedName>
</protein>
<sequence length="345" mass="37718">METIYTEKHKLRDAKTELCGGELVEPFERPSRAEYVLDRVRETDLGPVSDPDDFGMDPILAIHDTEFVAFLKTAPARWKEAGFNGEAIPTTWVGRRMSHIRPNHVEGQLGYYALAGETSLTEGTWEAAYASAQVALTGAARIRAGAGAVFSLCRPPGHHATADMYGGYCFFNNAAISAQHFLDQGAKRVAILDVDFHHGNGTQDIFYDRSDVFFISLHGDPLETFPYHLGHAEETGSGAGTGFNLNFPMPPDTPFDVWQAALHKGLARIAEYKPDVLIISLGVDTFETDPISFFKLKSDDFLTMGADIASAGLPTHFIMEGGYDVDEIGVNAVNVLQGFERANAP</sequence>
<dbReference type="HOGENOM" id="CLU_007727_8_3_5"/>
<dbReference type="eggNOG" id="COG0123">
    <property type="taxonomic scope" value="Bacteria"/>
</dbReference>
<dbReference type="KEGG" id="rli:RLO149_c003390"/>
<evidence type="ECO:0000256" key="5">
    <source>
        <dbReference type="ARBA" id="ARBA00022833"/>
    </source>
</evidence>
<dbReference type="GO" id="GO:0004407">
    <property type="term" value="F:histone deacetylase activity"/>
    <property type="evidence" value="ECO:0007669"/>
    <property type="project" value="TreeGrafter"/>
</dbReference>
<dbReference type="InterPro" id="IPR023696">
    <property type="entry name" value="Ureohydrolase_dom_sf"/>
</dbReference>
<dbReference type="GO" id="GO:0046872">
    <property type="term" value="F:metal ion binding"/>
    <property type="evidence" value="ECO:0007669"/>
    <property type="project" value="UniProtKB-KW"/>
</dbReference>
<evidence type="ECO:0000256" key="3">
    <source>
        <dbReference type="ARBA" id="ARBA00022723"/>
    </source>
</evidence>
<dbReference type="InterPro" id="IPR000286">
    <property type="entry name" value="HDACs"/>
</dbReference>
<organism evidence="7 8">
    <name type="scientific">Roseobacter litoralis (strain ATCC 49566 / DSM 6996 / JCM 21268 / NBRC 15278 / OCh 149)</name>
    <dbReference type="NCBI Taxonomy" id="391595"/>
    <lineage>
        <taxon>Bacteria</taxon>
        <taxon>Pseudomonadati</taxon>
        <taxon>Pseudomonadota</taxon>
        <taxon>Alphaproteobacteria</taxon>
        <taxon>Rhodobacterales</taxon>
        <taxon>Roseobacteraceae</taxon>
        <taxon>Roseobacter</taxon>
    </lineage>
</organism>
<comment type="cofactor">
    <cofactor evidence="1">
        <name>Zn(2+)</name>
        <dbReference type="ChEBI" id="CHEBI:29105"/>
    </cofactor>
</comment>
<comment type="similarity">
    <text evidence="2">Belongs to the histone deacetylase family.</text>
</comment>